<keyword evidence="5" id="KW-0479">Metal-binding</keyword>
<gene>
    <name evidence="9" type="ORF">B2J93_823</name>
</gene>
<dbReference type="GO" id="GO:0046872">
    <property type="term" value="F:metal ion binding"/>
    <property type="evidence" value="ECO:0007669"/>
    <property type="project" value="UniProtKB-KW"/>
</dbReference>
<dbReference type="PROSITE" id="PS50879">
    <property type="entry name" value="RNASE_H_1"/>
    <property type="match status" value="1"/>
</dbReference>
<organism evidence="9 10">
    <name type="scientific">Diplocarpon coronariae</name>
    <dbReference type="NCBI Taxonomy" id="2795749"/>
    <lineage>
        <taxon>Eukaryota</taxon>
        <taxon>Fungi</taxon>
        <taxon>Dikarya</taxon>
        <taxon>Ascomycota</taxon>
        <taxon>Pezizomycotina</taxon>
        <taxon>Leotiomycetes</taxon>
        <taxon>Helotiales</taxon>
        <taxon>Drepanopezizaceae</taxon>
        <taxon>Diplocarpon</taxon>
    </lineage>
</organism>
<proteinExistence type="inferred from homology"/>
<dbReference type="OrthoDB" id="245563at2759"/>
<dbReference type="Gene3D" id="3.30.420.10">
    <property type="entry name" value="Ribonuclease H-like superfamily/Ribonuclease H"/>
    <property type="match status" value="1"/>
</dbReference>
<dbReference type="Pfam" id="PF00075">
    <property type="entry name" value="RNase_H"/>
    <property type="match status" value="1"/>
</dbReference>
<evidence type="ECO:0000256" key="4">
    <source>
        <dbReference type="ARBA" id="ARBA00022722"/>
    </source>
</evidence>
<sequence>MSLPRPPKQLVHTLPNGKAVCFDHYLRRCDVCTVDFSFGESDEDEPGNYSFYRSNATEYSSHEHVEKEENEKDDRVFILSGSTARFMPQWDEQIFGPSQARRYMQNYHNPPKALALSSLETQYCSICQLTWLVGEEGEAAAKAHPFHHTYFNKYSGTRRSLLVFTDGACSNNGYQGARGGIGLFFGPGSKLNRSEEILVPGRLTNQRAELEAAVRALDVVRNIAIPYRHRYLVECMCQHIDTWALNMDGALVNRQGKLIENSQTFLRLQDEVEKLSMVGVQVAYYHVGREENKEADHLAKASIAGGRP</sequence>
<evidence type="ECO:0000313" key="10">
    <source>
        <dbReference type="Proteomes" id="UP000242519"/>
    </source>
</evidence>
<keyword evidence="4" id="KW-0540">Nuclease</keyword>
<keyword evidence="10" id="KW-1185">Reference proteome</keyword>
<protein>
    <recommendedName>
        <fullName evidence="3">ribonuclease H</fullName>
        <ecNumber evidence="3">3.1.26.4</ecNumber>
    </recommendedName>
</protein>
<dbReference type="Proteomes" id="UP000242519">
    <property type="component" value="Unassembled WGS sequence"/>
</dbReference>
<dbReference type="GO" id="GO:0004523">
    <property type="term" value="F:RNA-DNA hybrid ribonuclease activity"/>
    <property type="evidence" value="ECO:0007669"/>
    <property type="project" value="UniProtKB-EC"/>
</dbReference>
<comment type="caution">
    <text evidence="9">The sequence shown here is derived from an EMBL/GenBank/DDBJ whole genome shotgun (WGS) entry which is preliminary data.</text>
</comment>
<comment type="similarity">
    <text evidence="2">Belongs to the RNase H family.</text>
</comment>
<evidence type="ECO:0000313" key="9">
    <source>
        <dbReference type="EMBL" id="OWP06184.1"/>
    </source>
</evidence>
<dbReference type="InterPro" id="IPR002156">
    <property type="entry name" value="RNaseH_domain"/>
</dbReference>
<dbReference type="InParanoid" id="A0A218ZEK6"/>
<dbReference type="EMBL" id="MZNU01000053">
    <property type="protein sequence ID" value="OWP06184.1"/>
    <property type="molecule type" value="Genomic_DNA"/>
</dbReference>
<keyword evidence="7" id="KW-0378">Hydrolase</keyword>
<evidence type="ECO:0000256" key="5">
    <source>
        <dbReference type="ARBA" id="ARBA00022723"/>
    </source>
</evidence>
<keyword evidence="6" id="KW-0255">Endonuclease</keyword>
<comment type="catalytic activity">
    <reaction evidence="1">
        <text>Endonucleolytic cleavage to 5'-phosphomonoester.</text>
        <dbReference type="EC" id="3.1.26.4"/>
    </reaction>
</comment>
<dbReference type="PANTHER" id="PTHR10642:SF26">
    <property type="entry name" value="RIBONUCLEASE H1"/>
    <property type="match status" value="1"/>
</dbReference>
<evidence type="ECO:0000256" key="1">
    <source>
        <dbReference type="ARBA" id="ARBA00000077"/>
    </source>
</evidence>
<dbReference type="InterPro" id="IPR050092">
    <property type="entry name" value="RNase_H"/>
</dbReference>
<dbReference type="InterPro" id="IPR036397">
    <property type="entry name" value="RNaseH_sf"/>
</dbReference>
<dbReference type="SUPFAM" id="SSF53098">
    <property type="entry name" value="Ribonuclease H-like"/>
    <property type="match status" value="1"/>
</dbReference>
<reference evidence="9 10" key="1">
    <citation type="submission" date="2017-04" db="EMBL/GenBank/DDBJ databases">
        <title>Draft genome sequence of Marssonina coronaria NL1: causal agent of apple blotch.</title>
        <authorList>
            <person name="Cheng Q."/>
        </authorList>
    </citation>
    <scope>NUCLEOTIDE SEQUENCE [LARGE SCALE GENOMIC DNA]</scope>
    <source>
        <strain evidence="9 10">NL1</strain>
    </source>
</reference>
<evidence type="ECO:0000256" key="2">
    <source>
        <dbReference type="ARBA" id="ARBA00005300"/>
    </source>
</evidence>
<dbReference type="STRING" id="503106.A0A218ZEK6"/>
<dbReference type="GO" id="GO:0043137">
    <property type="term" value="P:DNA replication, removal of RNA primer"/>
    <property type="evidence" value="ECO:0007669"/>
    <property type="project" value="TreeGrafter"/>
</dbReference>
<dbReference type="EC" id="3.1.26.4" evidence="3"/>
<evidence type="ECO:0000256" key="7">
    <source>
        <dbReference type="ARBA" id="ARBA00022801"/>
    </source>
</evidence>
<accession>A0A218ZEK6</accession>
<evidence type="ECO:0000259" key="8">
    <source>
        <dbReference type="PROSITE" id="PS50879"/>
    </source>
</evidence>
<dbReference type="PANTHER" id="PTHR10642">
    <property type="entry name" value="RIBONUCLEASE H1"/>
    <property type="match status" value="1"/>
</dbReference>
<dbReference type="AlphaFoldDB" id="A0A218ZEK6"/>
<evidence type="ECO:0000256" key="3">
    <source>
        <dbReference type="ARBA" id="ARBA00012180"/>
    </source>
</evidence>
<name>A0A218ZEK6_9HELO</name>
<dbReference type="GO" id="GO:0003676">
    <property type="term" value="F:nucleic acid binding"/>
    <property type="evidence" value="ECO:0007669"/>
    <property type="project" value="InterPro"/>
</dbReference>
<evidence type="ECO:0000256" key="6">
    <source>
        <dbReference type="ARBA" id="ARBA00022759"/>
    </source>
</evidence>
<feature type="domain" description="RNase H type-1" evidence="8">
    <location>
        <begin position="157"/>
        <end position="304"/>
    </location>
</feature>
<dbReference type="InterPro" id="IPR012337">
    <property type="entry name" value="RNaseH-like_sf"/>
</dbReference>